<organism evidence="1">
    <name type="scientific">marine sediment metagenome</name>
    <dbReference type="NCBI Taxonomy" id="412755"/>
    <lineage>
        <taxon>unclassified sequences</taxon>
        <taxon>metagenomes</taxon>
        <taxon>ecological metagenomes</taxon>
    </lineage>
</organism>
<dbReference type="Pfam" id="PF21900">
    <property type="entry name" value="DUF6920"/>
    <property type="match status" value="1"/>
</dbReference>
<proteinExistence type="predicted"/>
<name>X1VQ25_9ZZZZ</name>
<sequence length="40" mass="4769">EIEGMKIPIEGEVEWNLSDRDLQYAKLKITDIQYNIPSRY</sequence>
<gene>
    <name evidence="1" type="ORF">S12H4_61204</name>
</gene>
<comment type="caution">
    <text evidence="1">The sequence shown here is derived from an EMBL/GenBank/DDBJ whole genome shotgun (WGS) entry which is preliminary data.</text>
</comment>
<accession>X1VQ25</accession>
<dbReference type="AlphaFoldDB" id="X1VQ25"/>
<protein>
    <submittedName>
        <fullName evidence="1">Uncharacterized protein</fullName>
    </submittedName>
</protein>
<dbReference type="EMBL" id="BARW01040544">
    <property type="protein sequence ID" value="GAJ18736.1"/>
    <property type="molecule type" value="Genomic_DNA"/>
</dbReference>
<dbReference type="InterPro" id="IPR054213">
    <property type="entry name" value="DUF6920"/>
</dbReference>
<evidence type="ECO:0000313" key="1">
    <source>
        <dbReference type="EMBL" id="GAJ18736.1"/>
    </source>
</evidence>
<reference evidence="1" key="1">
    <citation type="journal article" date="2014" name="Front. Microbiol.">
        <title>High frequency of phylogenetically diverse reductive dehalogenase-homologous genes in deep subseafloor sedimentary metagenomes.</title>
        <authorList>
            <person name="Kawai M."/>
            <person name="Futagami T."/>
            <person name="Toyoda A."/>
            <person name="Takaki Y."/>
            <person name="Nishi S."/>
            <person name="Hori S."/>
            <person name="Arai W."/>
            <person name="Tsubouchi T."/>
            <person name="Morono Y."/>
            <person name="Uchiyama I."/>
            <person name="Ito T."/>
            <person name="Fujiyama A."/>
            <person name="Inagaki F."/>
            <person name="Takami H."/>
        </authorList>
    </citation>
    <scope>NUCLEOTIDE SEQUENCE</scope>
    <source>
        <strain evidence="1">Expedition CK06-06</strain>
    </source>
</reference>
<feature type="non-terminal residue" evidence="1">
    <location>
        <position position="1"/>
    </location>
</feature>